<reference evidence="9" key="2">
    <citation type="journal article" date="2023" name="Science">
        <title>Genomic signatures of disease resistance in endangered staghorn corals.</title>
        <authorList>
            <person name="Vollmer S.V."/>
            <person name="Selwyn J.D."/>
            <person name="Despard B.A."/>
            <person name="Roesel C.L."/>
        </authorList>
    </citation>
    <scope>NUCLEOTIDE SEQUENCE</scope>
    <source>
        <strain evidence="9">K2</strain>
    </source>
</reference>
<evidence type="ECO:0000313" key="9">
    <source>
        <dbReference type="EMBL" id="KAK2553773.1"/>
    </source>
</evidence>
<organism evidence="9 10">
    <name type="scientific">Acropora cervicornis</name>
    <name type="common">Staghorn coral</name>
    <dbReference type="NCBI Taxonomy" id="6130"/>
    <lineage>
        <taxon>Eukaryota</taxon>
        <taxon>Metazoa</taxon>
        <taxon>Cnidaria</taxon>
        <taxon>Anthozoa</taxon>
        <taxon>Hexacorallia</taxon>
        <taxon>Scleractinia</taxon>
        <taxon>Astrocoeniina</taxon>
        <taxon>Acroporidae</taxon>
        <taxon>Acropora</taxon>
    </lineage>
</organism>
<gene>
    <name evidence="9" type="ORF">P5673_024751</name>
</gene>
<proteinExistence type="inferred from homology"/>
<sequence>MTSLMEQELETSKITENKPYDLLVFHKAEFKNFRQPNEKEILTAQQSERERRKVRHFLVELIIYVIFVVFLASVCYVDRTLVTYHHRRSLKDLFAGFEQVKNTASFWRWFDNELVSSVYDPRLYNEFGDFHHNNRDGLIKSKNGYTVGLPRIRQIRFKPEPICGVFQAEPLLRVAKFNRCLSDISGYNKDTAHYNPGWKTLQNSTEMKSPRHLKRLCREPWRYKDSILGMGEDLFSYGSGGYIAKLGYEADIALKVSKNMKQNLWIDDRSAVVSVEFVVFEPSSLLLSNVMLVYEKLITGGKRKNIDVTSQYIFPSTGSSYRTFYLICSLLWSIVVLFLAFLEFKEISKGGRKYFKSFFNWVSFLLLVSSLCCVIVIHLKENGLRDFLRRIRHDPFGSWSAFELVKWTQVEDIAFSIPVVLTTIKSLKLVQFNHHVQVVKWTLEAASRYICSFYAILFILFTAFAHLGELLFGSSEEEYTTLYKSLSTVMQLAIGIGKLRSGNLAHVFLMTCMLSITIIFTDAFIAMLNKEFHEARNREHQGKELGAVIKQCLNEWIERKASRKKSFQSSIRKNLSTAQSLMHRFKRAKLNTTDKPGSGIICLQSVRHGQLESNVRYGEQGLSSDNDGCMSIHRNCKDFTRPQVKFAKHKMQSVNDDTLGHDTKAFQGDYLKCRGSVMELSDIHIPCGKSTYGNLQYSEDSKLSISNATPVDSSKANDIRYCELFHPAKEDTLLCEVKDAMENAHSELGKYLRELDSQKDNHDDRFNRFLYT</sequence>
<feature type="transmembrane region" description="Helical" evidence="6">
    <location>
        <begin position="507"/>
        <end position="528"/>
    </location>
</feature>
<dbReference type="InterPro" id="IPR013122">
    <property type="entry name" value="PKD1_2_channel"/>
</dbReference>
<comment type="caution">
    <text evidence="9">The sequence shown here is derived from an EMBL/GenBank/DDBJ whole genome shotgun (WGS) entry which is preliminary data.</text>
</comment>
<dbReference type="PANTHER" id="PTHR10877">
    <property type="entry name" value="POLYCYSTIN FAMILY MEMBER"/>
    <property type="match status" value="1"/>
</dbReference>
<dbReference type="GO" id="GO:0005262">
    <property type="term" value="F:calcium channel activity"/>
    <property type="evidence" value="ECO:0007669"/>
    <property type="project" value="TreeGrafter"/>
</dbReference>
<feature type="domain" description="Polycystin cation channel PKD1/PKD2" evidence="7">
    <location>
        <begin position="320"/>
        <end position="534"/>
    </location>
</feature>
<feature type="transmembrane region" description="Helical" evidence="6">
    <location>
        <begin position="323"/>
        <end position="342"/>
    </location>
</feature>
<dbReference type="Pfam" id="PF08016">
    <property type="entry name" value="PKD_channel"/>
    <property type="match status" value="1"/>
</dbReference>
<keyword evidence="3 6" id="KW-0812">Transmembrane</keyword>
<dbReference type="Gene3D" id="1.10.287.70">
    <property type="match status" value="1"/>
</dbReference>
<keyword evidence="4 6" id="KW-1133">Transmembrane helix</keyword>
<evidence type="ECO:0000256" key="6">
    <source>
        <dbReference type="SAM" id="Phobius"/>
    </source>
</evidence>
<evidence type="ECO:0000256" key="3">
    <source>
        <dbReference type="ARBA" id="ARBA00022692"/>
    </source>
</evidence>
<feature type="domain" description="Polycystin" evidence="8">
    <location>
        <begin position="96"/>
        <end position="310"/>
    </location>
</feature>
<evidence type="ECO:0000256" key="1">
    <source>
        <dbReference type="ARBA" id="ARBA00004141"/>
    </source>
</evidence>
<evidence type="ECO:0000259" key="7">
    <source>
        <dbReference type="Pfam" id="PF08016"/>
    </source>
</evidence>
<dbReference type="AlphaFoldDB" id="A0AAD9UXN8"/>
<evidence type="ECO:0000313" key="10">
    <source>
        <dbReference type="Proteomes" id="UP001249851"/>
    </source>
</evidence>
<keyword evidence="5 6" id="KW-0472">Membrane</keyword>
<evidence type="ECO:0000256" key="2">
    <source>
        <dbReference type="ARBA" id="ARBA00007200"/>
    </source>
</evidence>
<feature type="transmembrane region" description="Helical" evidence="6">
    <location>
        <begin position="358"/>
        <end position="379"/>
    </location>
</feature>
<evidence type="ECO:0000256" key="4">
    <source>
        <dbReference type="ARBA" id="ARBA00022989"/>
    </source>
</evidence>
<feature type="transmembrane region" description="Helical" evidence="6">
    <location>
        <begin position="57"/>
        <end position="77"/>
    </location>
</feature>
<evidence type="ECO:0000259" key="8">
    <source>
        <dbReference type="Pfam" id="PF20519"/>
    </source>
</evidence>
<dbReference type="Proteomes" id="UP001249851">
    <property type="component" value="Unassembled WGS sequence"/>
</dbReference>
<comment type="subcellular location">
    <subcellularLocation>
        <location evidence="1">Membrane</location>
        <topology evidence="1">Multi-pass membrane protein</topology>
    </subcellularLocation>
</comment>
<accession>A0AAD9UXN8</accession>
<name>A0AAD9UXN8_ACRCE</name>
<dbReference type="GO" id="GO:0016020">
    <property type="term" value="C:membrane"/>
    <property type="evidence" value="ECO:0007669"/>
    <property type="project" value="UniProtKB-SubCell"/>
</dbReference>
<protein>
    <submittedName>
        <fullName evidence="9">Polycystic kidney disease protein 1-like 2</fullName>
    </submittedName>
</protein>
<keyword evidence="10" id="KW-1185">Reference proteome</keyword>
<dbReference type="EMBL" id="JARQWQ010000074">
    <property type="protein sequence ID" value="KAK2553773.1"/>
    <property type="molecule type" value="Genomic_DNA"/>
</dbReference>
<dbReference type="GO" id="GO:0050982">
    <property type="term" value="P:detection of mechanical stimulus"/>
    <property type="evidence" value="ECO:0007669"/>
    <property type="project" value="TreeGrafter"/>
</dbReference>
<reference evidence="9" key="1">
    <citation type="journal article" date="2023" name="G3 (Bethesda)">
        <title>Whole genome assembly and annotation of the endangered Caribbean coral Acropora cervicornis.</title>
        <authorList>
            <person name="Selwyn J.D."/>
            <person name="Vollmer S.V."/>
        </authorList>
    </citation>
    <scope>NUCLEOTIDE SEQUENCE</scope>
    <source>
        <strain evidence="9">K2</strain>
    </source>
</reference>
<dbReference type="InterPro" id="IPR051223">
    <property type="entry name" value="Polycystin"/>
</dbReference>
<dbReference type="Pfam" id="PF20519">
    <property type="entry name" value="Polycystin_dom"/>
    <property type="match status" value="1"/>
</dbReference>
<evidence type="ECO:0000256" key="5">
    <source>
        <dbReference type="ARBA" id="ARBA00023136"/>
    </source>
</evidence>
<comment type="similarity">
    <text evidence="2">Belongs to the polycystin family.</text>
</comment>
<feature type="transmembrane region" description="Helical" evidence="6">
    <location>
        <begin position="449"/>
        <end position="467"/>
    </location>
</feature>
<dbReference type="InterPro" id="IPR046791">
    <property type="entry name" value="Polycystin_dom"/>
</dbReference>
<dbReference type="PANTHER" id="PTHR10877:SF150">
    <property type="entry name" value="REJ DOMAIN-CONTAINING PROTEIN"/>
    <property type="match status" value="1"/>
</dbReference>